<sequence>MKQSIPSVLRFLNPKS</sequence>
<evidence type="ECO:0000313" key="2">
    <source>
        <dbReference type="Proteomes" id="UP001140949"/>
    </source>
</evidence>
<organism evidence="1 2">
    <name type="scientific">Iris pallida</name>
    <name type="common">Sweet iris</name>
    <dbReference type="NCBI Taxonomy" id="29817"/>
    <lineage>
        <taxon>Eukaryota</taxon>
        <taxon>Viridiplantae</taxon>
        <taxon>Streptophyta</taxon>
        <taxon>Embryophyta</taxon>
        <taxon>Tracheophyta</taxon>
        <taxon>Spermatophyta</taxon>
        <taxon>Magnoliopsida</taxon>
        <taxon>Liliopsida</taxon>
        <taxon>Asparagales</taxon>
        <taxon>Iridaceae</taxon>
        <taxon>Iridoideae</taxon>
        <taxon>Irideae</taxon>
        <taxon>Iris</taxon>
    </lineage>
</organism>
<keyword evidence="2" id="KW-1185">Reference proteome</keyword>
<name>A0AAX6GBW8_IRIPA</name>
<dbReference type="EMBL" id="JANAVB010021000">
    <property type="protein sequence ID" value="KAJ6826204.1"/>
    <property type="molecule type" value="Genomic_DNA"/>
</dbReference>
<comment type="caution">
    <text evidence="1">The sequence shown here is derived from an EMBL/GenBank/DDBJ whole genome shotgun (WGS) entry which is preliminary data.</text>
</comment>
<protein>
    <submittedName>
        <fullName evidence="1">Uncharacterized protein</fullName>
    </submittedName>
</protein>
<evidence type="ECO:0000313" key="1">
    <source>
        <dbReference type="EMBL" id="KAJ6826204.1"/>
    </source>
</evidence>
<reference evidence="1" key="2">
    <citation type="submission" date="2023-04" db="EMBL/GenBank/DDBJ databases">
        <authorList>
            <person name="Bruccoleri R.E."/>
            <person name="Oakeley E.J."/>
            <person name="Faust A.-M."/>
            <person name="Dessus-Babus S."/>
            <person name="Altorfer M."/>
            <person name="Burckhardt D."/>
            <person name="Oertli M."/>
            <person name="Naumann U."/>
            <person name="Petersen F."/>
            <person name="Wong J."/>
        </authorList>
    </citation>
    <scope>NUCLEOTIDE SEQUENCE</scope>
    <source>
        <strain evidence="1">GSM-AAB239-AS_SAM_17_03QT</strain>
        <tissue evidence="1">Leaf</tissue>
    </source>
</reference>
<dbReference type="AlphaFoldDB" id="A0AAX6GBW8"/>
<proteinExistence type="predicted"/>
<reference evidence="1" key="1">
    <citation type="journal article" date="2023" name="GigaByte">
        <title>Genome assembly of the bearded iris, Iris pallida Lam.</title>
        <authorList>
            <person name="Bruccoleri R.E."/>
            <person name="Oakeley E.J."/>
            <person name="Faust A.M.E."/>
            <person name="Altorfer M."/>
            <person name="Dessus-Babus S."/>
            <person name="Burckhardt D."/>
            <person name="Oertli M."/>
            <person name="Naumann U."/>
            <person name="Petersen F."/>
            <person name="Wong J."/>
        </authorList>
    </citation>
    <scope>NUCLEOTIDE SEQUENCE</scope>
    <source>
        <strain evidence="1">GSM-AAB239-AS_SAM_17_03QT</strain>
    </source>
</reference>
<gene>
    <name evidence="1" type="ORF">M6B38_372315</name>
</gene>
<dbReference type="Proteomes" id="UP001140949">
    <property type="component" value="Unassembled WGS sequence"/>
</dbReference>
<accession>A0AAX6GBW8</accession>